<dbReference type="InterPro" id="IPR001656">
    <property type="entry name" value="PsdUridine_synth_TruD"/>
</dbReference>
<evidence type="ECO:0000256" key="1">
    <source>
        <dbReference type="ARBA" id="ARBA00007953"/>
    </source>
</evidence>
<keyword evidence="7" id="KW-1185">Reference proteome</keyword>
<feature type="compositionally biased region" description="Polar residues" evidence="4">
    <location>
        <begin position="1"/>
        <end position="14"/>
    </location>
</feature>
<feature type="region of interest" description="Disordered" evidence="4">
    <location>
        <begin position="1"/>
        <end position="31"/>
    </location>
</feature>
<dbReference type="VEuPathDB" id="FungiDB:MGL_1522"/>
<dbReference type="InterPro" id="IPR020119">
    <property type="entry name" value="PsdUridine_synth_TruD_CS"/>
</dbReference>
<dbReference type="RefSeq" id="XP_001731339.1">
    <property type="nucleotide sequence ID" value="XM_001731287.1"/>
</dbReference>
<proteinExistence type="inferred from homology"/>
<dbReference type="GO" id="GO:0005634">
    <property type="term" value="C:nucleus"/>
    <property type="evidence" value="ECO:0007669"/>
    <property type="project" value="TreeGrafter"/>
</dbReference>
<feature type="region of interest" description="Disordered" evidence="4">
    <location>
        <begin position="434"/>
        <end position="472"/>
    </location>
</feature>
<dbReference type="PANTHER" id="PTHR13326">
    <property type="entry name" value="TRNA PSEUDOURIDINE SYNTHASE D"/>
    <property type="match status" value="1"/>
</dbReference>
<evidence type="ECO:0000313" key="6">
    <source>
        <dbReference type="EMBL" id="EDP44125.1"/>
    </source>
</evidence>
<feature type="compositionally biased region" description="Basic and acidic residues" evidence="4">
    <location>
        <begin position="442"/>
        <end position="460"/>
    </location>
</feature>
<dbReference type="InterPro" id="IPR011760">
    <property type="entry name" value="PsdUridine_synth_TruD_insert"/>
</dbReference>
<comment type="caution">
    <text evidence="6">The sequence shown here is derived from an EMBL/GenBank/DDBJ whole genome shotgun (WGS) entry which is preliminary data.</text>
</comment>
<dbReference type="OrthoDB" id="447290at2759"/>
<dbReference type="STRING" id="425265.A8PXT7"/>
<keyword evidence="2" id="KW-0819">tRNA processing</keyword>
<feature type="domain" description="TRUD" evidence="5">
    <location>
        <begin position="390"/>
        <end position="643"/>
    </location>
</feature>
<dbReference type="InParanoid" id="A8PXT7"/>
<dbReference type="PROSITE" id="PS01268">
    <property type="entry name" value="UPF0024"/>
    <property type="match status" value="1"/>
</dbReference>
<accession>A8PXT7</accession>
<gene>
    <name evidence="6" type="ORF">MGL_1522</name>
</gene>
<organism evidence="6 7">
    <name type="scientific">Malassezia globosa (strain ATCC MYA-4612 / CBS 7966)</name>
    <name type="common">Dandruff-associated fungus</name>
    <dbReference type="NCBI Taxonomy" id="425265"/>
    <lineage>
        <taxon>Eukaryota</taxon>
        <taxon>Fungi</taxon>
        <taxon>Dikarya</taxon>
        <taxon>Basidiomycota</taxon>
        <taxon>Ustilaginomycotina</taxon>
        <taxon>Malasseziomycetes</taxon>
        <taxon>Malasseziales</taxon>
        <taxon>Malasseziaceae</taxon>
        <taxon>Malassezia</taxon>
    </lineage>
</organism>
<dbReference type="GO" id="GO:0003723">
    <property type="term" value="F:RNA binding"/>
    <property type="evidence" value="ECO:0007669"/>
    <property type="project" value="InterPro"/>
</dbReference>
<dbReference type="Proteomes" id="UP000008837">
    <property type="component" value="Unassembled WGS sequence"/>
</dbReference>
<name>A8PXT7_MALGO</name>
<keyword evidence="3" id="KW-0413">Isomerase</keyword>
<dbReference type="KEGG" id="mgl:MGL_1522"/>
<evidence type="ECO:0000256" key="2">
    <source>
        <dbReference type="ARBA" id="ARBA00022694"/>
    </source>
</evidence>
<protein>
    <recommendedName>
        <fullName evidence="5">TRUD domain-containing protein</fullName>
    </recommendedName>
</protein>
<sequence length="736" mass="81244">MQPPDSASQSTCTASDVGDVRPQKRMRQSEPRRLCEHDVGLLTYVHPDWRPVHAIIKQRYADFLVREIAPDGQVVRITSLDPPGDSGFRSQAPSKDSASWNDLLPYFGEEQLAQLRSLCEHGPVDSRVLADKTERTQIHRLVRALAGDSLVSDTVVVESGAYAGHSTDAAPASVVRVQKQSGGPTSYPSSSSSSSSSSAPVQSSSSSRSHSRPRSRANADPDSEAMAAPPYIHFTLQKTNRDSQEALQWLARFLKLDHRGRSSSANMLSVAGTKDKRAVTVQRVALQRGRRTLHDVWNMVNHIGQPVSSAPGDTRRRSVACATTTRAERGLRIAHLSYADAPLQLGMLNGNEFTITLRDVRWADTTELGSDAAELRAFLATRVQEIQAHGFINYFGMQRFGTGFVSTHRIGIAVLRGDYHEALHLILDAGAMEDGSNRSHGSGHDSHNDKHVPTQPRHDAENDDDDDDGAPPAVLASRQAQAAVRDQRYHDAYRLMPKKCVAERAVLEKMKAPYWSPTDPLGAFQNIPRSLRLMYVHAYQSYVWNRLVSERVRRFGALKPVVGDLVLVNNMAVELDEQSVSRYTMQDVVMPMPGADVHLPPDGWLASMYEDILRGDGLTPSSLSSSAQPEYRLKGAYRRMLQMPQHLRHTLLAYNDANATLCATDEEVLLPDHGTQGPGAVDVVDKDQQAPFLALQLTFELPPSSYATVMLRELLRTDTSAHLHKELTKQSIDASS</sequence>
<feature type="compositionally biased region" description="Low complexity" evidence="4">
    <location>
        <begin position="184"/>
        <end position="208"/>
    </location>
</feature>
<evidence type="ECO:0000256" key="4">
    <source>
        <dbReference type="SAM" id="MobiDB-lite"/>
    </source>
</evidence>
<dbReference type="GO" id="GO:0001522">
    <property type="term" value="P:pseudouridine synthesis"/>
    <property type="evidence" value="ECO:0007669"/>
    <property type="project" value="InterPro"/>
</dbReference>
<evidence type="ECO:0000259" key="5">
    <source>
        <dbReference type="PROSITE" id="PS50984"/>
    </source>
</evidence>
<dbReference type="FunCoup" id="A8PXT7">
    <property type="interactions" value="632"/>
</dbReference>
<dbReference type="EMBL" id="AAYY01000004">
    <property type="protein sequence ID" value="EDP44125.1"/>
    <property type="molecule type" value="Genomic_DNA"/>
</dbReference>
<feature type="region of interest" description="Disordered" evidence="4">
    <location>
        <begin position="173"/>
        <end position="226"/>
    </location>
</feature>
<dbReference type="Pfam" id="PF01142">
    <property type="entry name" value="TruD"/>
    <property type="match status" value="2"/>
</dbReference>
<dbReference type="GO" id="GO:0009982">
    <property type="term" value="F:pseudouridine synthase activity"/>
    <property type="evidence" value="ECO:0007669"/>
    <property type="project" value="InterPro"/>
</dbReference>
<dbReference type="PIRSF" id="PIRSF037016">
    <property type="entry name" value="Pseudouridin_synth_euk_prd"/>
    <property type="match status" value="1"/>
</dbReference>
<dbReference type="AlphaFoldDB" id="A8PXT7"/>
<dbReference type="InterPro" id="IPR042214">
    <property type="entry name" value="TruD_catalytic"/>
</dbReference>
<dbReference type="GO" id="GO:0008033">
    <property type="term" value="P:tRNA processing"/>
    <property type="evidence" value="ECO:0007669"/>
    <property type="project" value="UniProtKB-KW"/>
</dbReference>
<dbReference type="SUPFAM" id="SSF55120">
    <property type="entry name" value="Pseudouridine synthase"/>
    <property type="match status" value="1"/>
</dbReference>
<dbReference type="GeneID" id="5855646"/>
<reference evidence="6 7" key="1">
    <citation type="journal article" date="2007" name="Proc. Natl. Acad. Sci. U.S.A.">
        <title>Dandruff-associated Malassezia genomes reveal convergent and divergent virulence traits shared with plant and human fungal pathogens.</title>
        <authorList>
            <person name="Xu J."/>
            <person name="Saunders C.W."/>
            <person name="Hu P."/>
            <person name="Grant R.A."/>
            <person name="Boekhout T."/>
            <person name="Kuramae E.E."/>
            <person name="Kronstad J.W."/>
            <person name="Deangelis Y.M."/>
            <person name="Reeder N.L."/>
            <person name="Johnstone K.R."/>
            <person name="Leland M."/>
            <person name="Fieno A.M."/>
            <person name="Begley W.M."/>
            <person name="Sun Y."/>
            <person name="Lacey M.P."/>
            <person name="Chaudhary T."/>
            <person name="Keough T."/>
            <person name="Chu L."/>
            <person name="Sears R."/>
            <person name="Yuan B."/>
            <person name="Dawson T.L.Jr."/>
        </authorList>
    </citation>
    <scope>NUCLEOTIDE SEQUENCE [LARGE SCALE GENOMIC DNA]</scope>
    <source>
        <strain evidence="7">ATCC MYA-4612 / CBS 7966</strain>
    </source>
</reference>
<dbReference type="PANTHER" id="PTHR13326:SF21">
    <property type="entry name" value="PSEUDOURIDYLATE SYNTHASE PUS7L"/>
    <property type="match status" value="1"/>
</dbReference>
<feature type="compositionally biased region" description="Basic and acidic residues" evidence="4">
    <location>
        <begin position="18"/>
        <end position="31"/>
    </location>
</feature>
<dbReference type="Gene3D" id="3.30.2350.20">
    <property type="entry name" value="TruD, catalytic domain"/>
    <property type="match status" value="2"/>
</dbReference>
<evidence type="ECO:0000313" key="7">
    <source>
        <dbReference type="Proteomes" id="UP000008837"/>
    </source>
</evidence>
<dbReference type="CDD" id="cd02576">
    <property type="entry name" value="PseudoU_synth_ScPUS7"/>
    <property type="match status" value="1"/>
</dbReference>
<dbReference type="OMA" id="WINYFGH"/>
<comment type="similarity">
    <text evidence="1">Belongs to the pseudouridine synthase TruD family.</text>
</comment>
<evidence type="ECO:0000256" key="3">
    <source>
        <dbReference type="ARBA" id="ARBA00023235"/>
    </source>
</evidence>
<dbReference type="PROSITE" id="PS50984">
    <property type="entry name" value="TRUD"/>
    <property type="match status" value="1"/>
</dbReference>
<dbReference type="InterPro" id="IPR020103">
    <property type="entry name" value="PsdUridine_synth_cat_dom_sf"/>
</dbReference>